<proteinExistence type="predicted"/>
<dbReference type="FunFam" id="3.30.200.20:FF:000305">
    <property type="entry name" value="PTI1-like tyrosine-protein kinase At3g15890"/>
    <property type="match status" value="3"/>
</dbReference>
<dbReference type="Gene3D" id="3.30.200.20">
    <property type="entry name" value="Phosphorylase Kinase, domain 1"/>
    <property type="match status" value="4"/>
</dbReference>
<keyword evidence="5 6" id="KW-0067">ATP-binding</keyword>
<dbReference type="PANTHER" id="PTHR47989:SF1">
    <property type="entry name" value="PROTEIN KINASE DOMAIN-CONTAINING PROTEIN"/>
    <property type="match status" value="1"/>
</dbReference>
<dbReference type="InterPro" id="IPR008271">
    <property type="entry name" value="Ser/Thr_kinase_AS"/>
</dbReference>
<feature type="domain" description="Protein kinase" evidence="7">
    <location>
        <begin position="640"/>
        <end position="920"/>
    </location>
</feature>
<name>A0A4D6ML92_VIGUN</name>
<keyword evidence="4 8" id="KW-0418">Kinase</keyword>
<dbReference type="Pfam" id="PF07714">
    <property type="entry name" value="PK_Tyr_Ser-Thr"/>
    <property type="match status" value="2"/>
</dbReference>
<feature type="binding site" evidence="6">
    <location>
        <position position="66"/>
    </location>
    <ligand>
        <name>ATP</name>
        <dbReference type="ChEBI" id="CHEBI:30616"/>
    </ligand>
</feature>
<feature type="binding site" evidence="6">
    <location>
        <position position="668"/>
    </location>
    <ligand>
        <name>ATP</name>
        <dbReference type="ChEBI" id="CHEBI:30616"/>
    </ligand>
</feature>
<feature type="domain" description="Protein kinase" evidence="7">
    <location>
        <begin position="1221"/>
        <end position="1503"/>
    </location>
</feature>
<evidence type="ECO:0000256" key="2">
    <source>
        <dbReference type="ARBA" id="ARBA00022679"/>
    </source>
</evidence>
<dbReference type="PANTHER" id="PTHR47989">
    <property type="entry name" value="OS01G0750732 PROTEIN"/>
    <property type="match status" value="1"/>
</dbReference>
<evidence type="ECO:0000256" key="1">
    <source>
        <dbReference type="ARBA" id="ARBA00022527"/>
    </source>
</evidence>
<evidence type="ECO:0000259" key="7">
    <source>
        <dbReference type="PROSITE" id="PS50011"/>
    </source>
</evidence>
<organism evidence="8 9">
    <name type="scientific">Vigna unguiculata</name>
    <name type="common">Cowpea</name>
    <dbReference type="NCBI Taxonomy" id="3917"/>
    <lineage>
        <taxon>Eukaryota</taxon>
        <taxon>Viridiplantae</taxon>
        <taxon>Streptophyta</taxon>
        <taxon>Embryophyta</taxon>
        <taxon>Tracheophyta</taxon>
        <taxon>Spermatophyta</taxon>
        <taxon>Magnoliopsida</taxon>
        <taxon>eudicotyledons</taxon>
        <taxon>Gunneridae</taxon>
        <taxon>Pentapetalae</taxon>
        <taxon>rosids</taxon>
        <taxon>fabids</taxon>
        <taxon>Fabales</taxon>
        <taxon>Fabaceae</taxon>
        <taxon>Papilionoideae</taxon>
        <taxon>50 kb inversion clade</taxon>
        <taxon>NPAAA clade</taxon>
        <taxon>indigoferoid/millettioid clade</taxon>
        <taxon>Phaseoleae</taxon>
        <taxon>Vigna</taxon>
    </lineage>
</organism>
<keyword evidence="3 6" id="KW-0547">Nucleotide-binding</keyword>
<evidence type="ECO:0000313" key="8">
    <source>
        <dbReference type="EMBL" id="QCE02123.1"/>
    </source>
</evidence>
<dbReference type="EMBL" id="CP039352">
    <property type="protein sequence ID" value="QCE02123.1"/>
    <property type="molecule type" value="Genomic_DNA"/>
</dbReference>
<dbReference type="PROSITE" id="PS50011">
    <property type="entry name" value="PROTEIN_KINASE_DOM"/>
    <property type="match status" value="4"/>
</dbReference>
<evidence type="ECO:0000256" key="5">
    <source>
        <dbReference type="ARBA" id="ARBA00022840"/>
    </source>
</evidence>
<feature type="domain" description="Protein kinase" evidence="7">
    <location>
        <begin position="429"/>
        <end position="637"/>
    </location>
</feature>
<feature type="binding site" evidence="6">
    <location>
        <position position="1249"/>
    </location>
    <ligand>
        <name>ATP</name>
        <dbReference type="ChEBI" id="CHEBI:30616"/>
    </ligand>
</feature>
<evidence type="ECO:0000256" key="3">
    <source>
        <dbReference type="ARBA" id="ARBA00022741"/>
    </source>
</evidence>
<dbReference type="FunFam" id="1.10.510.10:FF:000317">
    <property type="entry name" value="PTI1-like tyrosine-protein kinase At3g15890"/>
    <property type="match status" value="3"/>
</dbReference>
<dbReference type="Pfam" id="PF00069">
    <property type="entry name" value="Pkinase"/>
    <property type="match status" value="2"/>
</dbReference>
<dbReference type="SMART" id="SM00220">
    <property type="entry name" value="S_TKc"/>
    <property type="match status" value="3"/>
</dbReference>
<dbReference type="InterPro" id="IPR011009">
    <property type="entry name" value="Kinase-like_dom_sf"/>
</dbReference>
<evidence type="ECO:0000256" key="4">
    <source>
        <dbReference type="ARBA" id="ARBA00022777"/>
    </source>
</evidence>
<dbReference type="Proteomes" id="UP000501690">
    <property type="component" value="Linkage Group LG8"/>
</dbReference>
<accession>A0A4D6ML92</accession>
<dbReference type="SUPFAM" id="SSF56112">
    <property type="entry name" value="Protein kinase-like (PK-like)"/>
    <property type="match status" value="4"/>
</dbReference>
<dbReference type="PROSITE" id="PS00108">
    <property type="entry name" value="PROTEIN_KINASE_ST"/>
    <property type="match status" value="3"/>
</dbReference>
<sequence>MALWFCCGKVSNRARRGKEQPTWRVFSLKELHSATNNFNYDNKLGEGSFGSVYWGQLWDGSQIAVKRLKVWSNRAETEFTVELETLARIRDKNLLSLRGYCAEGQERLIVYEYMQNLSLYSHLHGHHSFECSLDWNRRMNIAIGSAEGIVYLHHQARPHIIHRDIKSSNVLLDSDFKARVADFGFAKLIPDGATHVTTRVKGTLGYLAPEYAMLGKANESCDVYSFGVLLLELASGRRPTEKLSSTVRRSIVDWALPLVCEKKFSEIADPRLNGNYVEGELKRVVLVALMCAQDLPEKRPTMLDVVELLKGESRDKFSHIENSEMFRNPLAAETNNGTSSADDRLDYISEEKELELESAIRSRPALNSEISSVHGFDCRVENGIKSTTAPDLETRYSVESFDRTVENALRSSVASNPLPLYGFASAVDHAISSNVAAGAAAGAEAEAEGEIETEESRSSTVYRGFTDKRIETEFAAELEILARIRHKNLLSFRGYCAEGQEQLIVYEYMQNLSLHSHLHGHHSLKCPLDWNRRMNIAIGSAEGIAYLHNEATPHIVHRKIKPSNVLLDSDFKARVADFGFGVLIPDSATHLTKMIKGTLGYLAPEYAILESCSCSARQGKEQPTWRVFSLKELHSATNNFNYDNKLGEGSFGSVYWGQLWDRSQIAVKRLKVLSNRAETEFTVELEILARIRHKNLLSLRGYCAVGQERLIVYEYMQNLSLYSHLHGHHSFECSLDWNRRMNIAIGSAEGIVYLHHQARPHIIHRDIKSSNVLLDSDFKARVADFGFAKLIPDGAPHVTTRVKGTLGYLAPEYAMLGKANESCDVYSFGVLLLELASGRRPTENLSSTVRRSIVDWALPLVCEKKFSEIADPRLNGNYVEGELKRVVLVALMCAQDLPEKRPTMLDVVELLKGESRDKFSHIENSEMFRNPLAAETNNGTSLADDRLDYISEEKELELWLYECLGFISCSMQYCFLYFCKLCPIRNCEFFIVKALASLSSQVAIRRIDATIKSSSDSILGEGEYRVRGFGSAVESAIRSRPALNSEISSVHGFDCTVENGIKSTTAPDLETRHSVDSFDRTVENAVRSSVAPNPLPLHGFASAVDHAISSNVVAGASAGDAAGAAAGAEGEIETEESRSSTVYRGFTEYVFSPLSSLPNKFNTNLNSSIFKLYHKISTSQWCLFFFFFFLQSYSCSARRGKEQLRWRLFSLKELHSATNNFNNDNKLGEGGFGTVYLGQLWDGSQIAVKRLKVSSKRIETEFAAELEILARIRHKNLLSFRGYCAEGQEQLIVYEYMQNLSLHSHLHGHHSLKCPLDWNRRMNIAIGSAEGIAYLHHEATPHIIHRDIKPSNVLLDSDFKARVADFGFGVLIRDSATHLTKKIKGTLGYLAPEYAILGKVNESCDVYSFGVLLLELASGRIPTENLSSTVRPSMVDWALPLVWEKKFSEIADPRLKGNYVEEELKRVVLVALMSAQDLPEKRPTMVDVVELLKGESKDKYSRIENSEMFRKTLAAETNNGT</sequence>
<dbReference type="InterPro" id="IPR017441">
    <property type="entry name" value="Protein_kinase_ATP_BS"/>
</dbReference>
<dbReference type="PROSITE" id="PS00107">
    <property type="entry name" value="PROTEIN_KINASE_ATP"/>
    <property type="match status" value="3"/>
</dbReference>
<dbReference type="InterPro" id="IPR001245">
    <property type="entry name" value="Ser-Thr/Tyr_kinase_cat_dom"/>
</dbReference>
<reference evidence="8 9" key="1">
    <citation type="submission" date="2019-04" db="EMBL/GenBank/DDBJ databases">
        <title>An improved genome assembly and genetic linkage map for asparagus bean, Vigna unguiculata ssp. sesquipedialis.</title>
        <authorList>
            <person name="Xia Q."/>
            <person name="Zhang R."/>
            <person name="Dong Y."/>
        </authorList>
    </citation>
    <scope>NUCLEOTIDE SEQUENCE [LARGE SCALE GENOMIC DNA]</scope>
    <source>
        <tissue evidence="8">Leaf</tissue>
    </source>
</reference>
<protein>
    <submittedName>
        <fullName evidence="8">Brassinosteroid insensitive 1-associated receptor kinase 1</fullName>
    </submittedName>
</protein>
<dbReference type="Gene3D" id="1.10.510.10">
    <property type="entry name" value="Transferase(Phosphotransferase) domain 1"/>
    <property type="match status" value="4"/>
</dbReference>
<dbReference type="InterPro" id="IPR000719">
    <property type="entry name" value="Prot_kinase_dom"/>
</dbReference>
<keyword evidence="2" id="KW-0808">Transferase</keyword>
<feature type="domain" description="Protein kinase" evidence="7">
    <location>
        <begin position="38"/>
        <end position="318"/>
    </location>
</feature>
<keyword evidence="8" id="KW-0675">Receptor</keyword>
<evidence type="ECO:0000256" key="6">
    <source>
        <dbReference type="PROSITE-ProRule" id="PRU10141"/>
    </source>
</evidence>
<dbReference type="CDD" id="cd14066">
    <property type="entry name" value="STKc_IRAK"/>
    <property type="match status" value="1"/>
</dbReference>
<dbReference type="GO" id="GO:0005524">
    <property type="term" value="F:ATP binding"/>
    <property type="evidence" value="ECO:0007669"/>
    <property type="project" value="UniProtKB-UniRule"/>
</dbReference>
<evidence type="ECO:0000313" key="9">
    <source>
        <dbReference type="Proteomes" id="UP000501690"/>
    </source>
</evidence>
<keyword evidence="9" id="KW-1185">Reference proteome</keyword>
<gene>
    <name evidence="8" type="ORF">DEO72_LG8g134</name>
</gene>
<keyword evidence="1" id="KW-0723">Serine/threonine-protein kinase</keyword>
<dbReference type="GO" id="GO:0004674">
    <property type="term" value="F:protein serine/threonine kinase activity"/>
    <property type="evidence" value="ECO:0007669"/>
    <property type="project" value="UniProtKB-KW"/>
</dbReference>